<dbReference type="EMBL" id="FQYI01000001">
    <property type="protein sequence ID" value="SHI28961.1"/>
    <property type="molecule type" value="Genomic_DNA"/>
</dbReference>
<protein>
    <recommendedName>
        <fullName evidence="3">DUF4251 domain-containing protein</fullName>
    </recommendedName>
</protein>
<sequence length="152" mass="17619">MRKIAVLLPIFIGSFFAKAQYAKINALLDKIEARQGINQDLSKISLEGKRFVMIEKNTEQSIRNFLSINGAVANYIRVSEDTTGKTTSQIYTGDVVRTEDNFLSFRFDRLENERIPLPVTKTLLLKSENNILYLSDVNTRERWIDETMLRRR</sequence>
<dbReference type="STRING" id="1118202.SAMN05443429_10122"/>
<evidence type="ECO:0008006" key="3">
    <source>
        <dbReference type="Google" id="ProtNLM"/>
    </source>
</evidence>
<dbReference type="AlphaFoldDB" id="A0A1M5ZXH5"/>
<organism evidence="1 2">
    <name type="scientific">Cruoricaptor ignavus</name>
    <dbReference type="NCBI Taxonomy" id="1118202"/>
    <lineage>
        <taxon>Bacteria</taxon>
        <taxon>Pseudomonadati</taxon>
        <taxon>Bacteroidota</taxon>
        <taxon>Flavobacteriia</taxon>
        <taxon>Flavobacteriales</taxon>
        <taxon>Weeksellaceae</taxon>
        <taxon>Cruoricaptor</taxon>
    </lineage>
</organism>
<gene>
    <name evidence="1" type="ORF">SAMN05443429_10122</name>
</gene>
<evidence type="ECO:0000313" key="2">
    <source>
        <dbReference type="Proteomes" id="UP000184335"/>
    </source>
</evidence>
<evidence type="ECO:0000313" key="1">
    <source>
        <dbReference type="EMBL" id="SHI28961.1"/>
    </source>
</evidence>
<dbReference type="RefSeq" id="WP_073177151.1">
    <property type="nucleotide sequence ID" value="NZ_FQYI01000001.1"/>
</dbReference>
<dbReference type="Proteomes" id="UP000184335">
    <property type="component" value="Unassembled WGS sequence"/>
</dbReference>
<proteinExistence type="predicted"/>
<accession>A0A1M5ZXH5</accession>
<dbReference type="OrthoDB" id="1270560at2"/>
<name>A0A1M5ZXH5_9FLAO</name>
<reference evidence="1 2" key="1">
    <citation type="submission" date="2016-11" db="EMBL/GenBank/DDBJ databases">
        <authorList>
            <person name="Jaros S."/>
            <person name="Januszkiewicz K."/>
            <person name="Wedrychowicz H."/>
        </authorList>
    </citation>
    <scope>NUCLEOTIDE SEQUENCE [LARGE SCALE GENOMIC DNA]</scope>
    <source>
        <strain evidence="1 2">DSM 25479</strain>
    </source>
</reference>
<keyword evidence="2" id="KW-1185">Reference proteome</keyword>